<reference evidence="1" key="1">
    <citation type="submission" date="2020-10" db="EMBL/GenBank/DDBJ databases">
        <title>Taxonomic study of unclassified bacteria belonging to the class Ktedonobacteria.</title>
        <authorList>
            <person name="Yabe S."/>
            <person name="Wang C.M."/>
            <person name="Zheng Y."/>
            <person name="Sakai Y."/>
            <person name="Cavaletti L."/>
            <person name="Monciardini P."/>
            <person name="Donadio S."/>
        </authorList>
    </citation>
    <scope>NUCLEOTIDE SEQUENCE</scope>
    <source>
        <strain evidence="1">SOSP1-1</strain>
    </source>
</reference>
<organism evidence="1 2">
    <name type="scientific">Ktedonospora formicarum</name>
    <dbReference type="NCBI Taxonomy" id="2778364"/>
    <lineage>
        <taxon>Bacteria</taxon>
        <taxon>Bacillati</taxon>
        <taxon>Chloroflexota</taxon>
        <taxon>Ktedonobacteria</taxon>
        <taxon>Ktedonobacterales</taxon>
        <taxon>Ktedonobacteraceae</taxon>
        <taxon>Ktedonospora</taxon>
    </lineage>
</organism>
<protein>
    <submittedName>
        <fullName evidence="1">Uncharacterized protein</fullName>
    </submittedName>
</protein>
<sequence length="166" mass="19371">MTMIASTSYIKGFTMTEDQTNTQDVEDDNWLNRQRITCPACQRPLERIDHSPFIDYHYLYCDTCPIHVEVCYYDETFQALDQAASRENDSHTSLMRVIEARLKPCACGGSFKHDAPRRCFTCHAPVIIDDAAGIDLWPPEEEVDEEQEAEWWPRFTRADDLWRDTL</sequence>
<keyword evidence="2" id="KW-1185">Reference proteome</keyword>
<dbReference type="AlphaFoldDB" id="A0A8J3I177"/>
<dbReference type="EMBL" id="BNJF01000003">
    <property type="protein sequence ID" value="GHO48137.1"/>
    <property type="molecule type" value="Genomic_DNA"/>
</dbReference>
<proteinExistence type="predicted"/>
<accession>A0A8J3I177</accession>
<evidence type="ECO:0000313" key="1">
    <source>
        <dbReference type="EMBL" id="GHO48137.1"/>
    </source>
</evidence>
<name>A0A8J3I177_9CHLR</name>
<dbReference type="Proteomes" id="UP000612362">
    <property type="component" value="Unassembled WGS sequence"/>
</dbReference>
<gene>
    <name evidence="1" type="ORF">KSX_63000</name>
</gene>
<comment type="caution">
    <text evidence="1">The sequence shown here is derived from an EMBL/GenBank/DDBJ whole genome shotgun (WGS) entry which is preliminary data.</text>
</comment>
<evidence type="ECO:0000313" key="2">
    <source>
        <dbReference type="Proteomes" id="UP000612362"/>
    </source>
</evidence>